<dbReference type="Proteomes" id="UP000822688">
    <property type="component" value="Chromosome 9"/>
</dbReference>
<dbReference type="AlphaFoldDB" id="A0A8T0GWH3"/>
<accession>A0A8T0GWH3</accession>
<gene>
    <name evidence="1" type="ORF">KC19_9G179800</name>
</gene>
<evidence type="ECO:0000313" key="1">
    <source>
        <dbReference type="EMBL" id="KAG0562887.1"/>
    </source>
</evidence>
<dbReference type="EMBL" id="CM026430">
    <property type="protein sequence ID" value="KAG0562887.1"/>
    <property type="molecule type" value="Genomic_DNA"/>
</dbReference>
<comment type="caution">
    <text evidence="1">The sequence shown here is derived from an EMBL/GenBank/DDBJ whole genome shotgun (WGS) entry which is preliminary data.</text>
</comment>
<proteinExistence type="predicted"/>
<sequence length="179" mass="20831">MQKNLALLRRENAILRDSLATLQQQASLQEQVVHQKQAAHHQYQAAHEQQQVRYHQQPAPVNHEPSRNHQPFFQQQRQNQHASNGYCYPYMGPVGQDPMQNQNFQFPPPQVPRPGLFPNVQHPFRNMQPHIAPQIDSHEPSFLSLLPQFQSHCIAPVYGNTVYNYQAFDMSRLMGHQQL</sequence>
<protein>
    <submittedName>
        <fullName evidence="1">Uncharacterized protein</fullName>
    </submittedName>
</protein>
<keyword evidence="2" id="KW-1185">Reference proteome</keyword>
<organism evidence="1 2">
    <name type="scientific">Ceratodon purpureus</name>
    <name type="common">Fire moss</name>
    <name type="synonym">Dicranum purpureum</name>
    <dbReference type="NCBI Taxonomy" id="3225"/>
    <lineage>
        <taxon>Eukaryota</taxon>
        <taxon>Viridiplantae</taxon>
        <taxon>Streptophyta</taxon>
        <taxon>Embryophyta</taxon>
        <taxon>Bryophyta</taxon>
        <taxon>Bryophytina</taxon>
        <taxon>Bryopsida</taxon>
        <taxon>Dicranidae</taxon>
        <taxon>Pseudoditrichales</taxon>
        <taxon>Ditrichaceae</taxon>
        <taxon>Ceratodon</taxon>
    </lineage>
</organism>
<reference evidence="1" key="1">
    <citation type="submission" date="2020-06" db="EMBL/GenBank/DDBJ databases">
        <title>WGS assembly of Ceratodon purpureus strain R40.</title>
        <authorList>
            <person name="Carey S.B."/>
            <person name="Jenkins J."/>
            <person name="Shu S."/>
            <person name="Lovell J.T."/>
            <person name="Sreedasyam A."/>
            <person name="Maumus F."/>
            <person name="Tiley G.P."/>
            <person name="Fernandez-Pozo N."/>
            <person name="Barry K."/>
            <person name="Chen C."/>
            <person name="Wang M."/>
            <person name="Lipzen A."/>
            <person name="Daum C."/>
            <person name="Saski C.A."/>
            <person name="Payton A.C."/>
            <person name="Mcbreen J.C."/>
            <person name="Conrad R.E."/>
            <person name="Kollar L.M."/>
            <person name="Olsson S."/>
            <person name="Huttunen S."/>
            <person name="Landis J.B."/>
            <person name="Wickett N.J."/>
            <person name="Johnson M.G."/>
            <person name="Rensing S.A."/>
            <person name="Grimwood J."/>
            <person name="Schmutz J."/>
            <person name="Mcdaniel S.F."/>
        </authorList>
    </citation>
    <scope>NUCLEOTIDE SEQUENCE</scope>
    <source>
        <strain evidence="1">R40</strain>
    </source>
</reference>
<evidence type="ECO:0000313" key="2">
    <source>
        <dbReference type="Proteomes" id="UP000822688"/>
    </source>
</evidence>
<name>A0A8T0GWH3_CERPU</name>